<dbReference type="FunFam" id="3.30.420.10:FF:000045">
    <property type="entry name" value="3'-5' exonuclease DinG"/>
    <property type="match status" value="1"/>
</dbReference>
<keyword evidence="7" id="KW-1185">Reference proteome</keyword>
<protein>
    <recommendedName>
        <fullName evidence="5">Exonuclease domain-containing protein</fullName>
    </recommendedName>
</protein>
<dbReference type="GO" id="GO:0008408">
    <property type="term" value="F:3'-5' exonuclease activity"/>
    <property type="evidence" value="ECO:0007669"/>
    <property type="project" value="TreeGrafter"/>
</dbReference>
<keyword evidence="2" id="KW-0378">Hydrolase</keyword>
<dbReference type="InterPro" id="IPR013520">
    <property type="entry name" value="Ribonucl_H"/>
</dbReference>
<dbReference type="OrthoDB" id="3928741at2"/>
<evidence type="ECO:0000256" key="3">
    <source>
        <dbReference type="ARBA" id="ARBA00022839"/>
    </source>
</evidence>
<feature type="compositionally biased region" description="Basic residues" evidence="4">
    <location>
        <begin position="213"/>
        <end position="223"/>
    </location>
</feature>
<dbReference type="InterPro" id="IPR036420">
    <property type="entry name" value="BRCT_dom_sf"/>
</dbReference>
<keyword evidence="3" id="KW-0269">Exonuclease</keyword>
<dbReference type="SMART" id="SM00479">
    <property type="entry name" value="EXOIII"/>
    <property type="match status" value="1"/>
</dbReference>
<keyword evidence="1" id="KW-0540">Nuclease</keyword>
<dbReference type="InterPro" id="IPR036388">
    <property type="entry name" value="WH-like_DNA-bd_sf"/>
</dbReference>
<dbReference type="Gene3D" id="3.40.50.10190">
    <property type="entry name" value="BRCT domain"/>
    <property type="match status" value="1"/>
</dbReference>
<dbReference type="EMBL" id="VOHM01000004">
    <property type="protein sequence ID" value="TWT28503.1"/>
    <property type="molecule type" value="Genomic_DNA"/>
</dbReference>
<dbReference type="SUPFAM" id="SSF158682">
    <property type="entry name" value="TerB-like"/>
    <property type="match status" value="1"/>
</dbReference>
<feature type="domain" description="Exonuclease" evidence="5">
    <location>
        <begin position="4"/>
        <end position="165"/>
    </location>
</feature>
<dbReference type="GO" id="GO:0003676">
    <property type="term" value="F:nucleic acid binding"/>
    <property type="evidence" value="ECO:0007669"/>
    <property type="project" value="InterPro"/>
</dbReference>
<evidence type="ECO:0000256" key="4">
    <source>
        <dbReference type="SAM" id="MobiDB-lite"/>
    </source>
</evidence>
<proteinExistence type="predicted"/>
<dbReference type="Gene3D" id="1.10.10.10">
    <property type="entry name" value="Winged helix-like DNA-binding domain superfamily/Winged helix DNA-binding domain"/>
    <property type="match status" value="1"/>
</dbReference>
<dbReference type="PANTHER" id="PTHR30231:SF4">
    <property type="entry name" value="PROTEIN NEN2"/>
    <property type="match status" value="1"/>
</dbReference>
<evidence type="ECO:0000256" key="2">
    <source>
        <dbReference type="ARBA" id="ARBA00022801"/>
    </source>
</evidence>
<evidence type="ECO:0000313" key="6">
    <source>
        <dbReference type="EMBL" id="TWT28503.1"/>
    </source>
</evidence>
<evidence type="ECO:0000313" key="7">
    <source>
        <dbReference type="Proteomes" id="UP000320791"/>
    </source>
</evidence>
<dbReference type="Proteomes" id="UP000320791">
    <property type="component" value="Unassembled WGS sequence"/>
</dbReference>
<feature type="region of interest" description="Disordered" evidence="4">
    <location>
        <begin position="175"/>
        <end position="232"/>
    </location>
</feature>
<dbReference type="RefSeq" id="WP_146323588.1">
    <property type="nucleotide sequence ID" value="NZ_BAABLR010000014.1"/>
</dbReference>
<dbReference type="AlphaFoldDB" id="A0A5C5USP6"/>
<dbReference type="InterPro" id="IPR036397">
    <property type="entry name" value="RNaseH_sf"/>
</dbReference>
<dbReference type="Pfam" id="PF00929">
    <property type="entry name" value="RNase_T"/>
    <property type="match status" value="1"/>
</dbReference>
<dbReference type="InterPro" id="IPR029024">
    <property type="entry name" value="TerB-like"/>
</dbReference>
<dbReference type="InterPro" id="IPR012337">
    <property type="entry name" value="RNaseH-like_sf"/>
</dbReference>
<dbReference type="Gene3D" id="3.30.420.10">
    <property type="entry name" value="Ribonuclease H-like superfamily/Ribonuclease H"/>
    <property type="match status" value="1"/>
</dbReference>
<dbReference type="SUPFAM" id="SSF53098">
    <property type="entry name" value="Ribonuclease H-like"/>
    <property type="match status" value="1"/>
</dbReference>
<dbReference type="InterPro" id="IPR013324">
    <property type="entry name" value="RNA_pol_sigma_r3/r4-like"/>
</dbReference>
<evidence type="ECO:0000259" key="5">
    <source>
        <dbReference type="SMART" id="SM00479"/>
    </source>
</evidence>
<reference evidence="6 7" key="1">
    <citation type="submission" date="2019-08" db="EMBL/GenBank/DDBJ databases">
        <authorList>
            <person name="Lei W."/>
        </authorList>
    </citation>
    <scope>NUCLEOTIDE SEQUENCE [LARGE SCALE GENOMIC DNA]</scope>
    <source>
        <strain evidence="6 7">CCUG 58627</strain>
    </source>
</reference>
<dbReference type="SUPFAM" id="SSF88659">
    <property type="entry name" value="Sigma3 and sigma4 domains of RNA polymerase sigma factors"/>
    <property type="match status" value="1"/>
</dbReference>
<organism evidence="6 7">
    <name type="scientific">Corynebacterium canis</name>
    <dbReference type="NCBI Taxonomy" id="679663"/>
    <lineage>
        <taxon>Bacteria</taxon>
        <taxon>Bacillati</taxon>
        <taxon>Actinomycetota</taxon>
        <taxon>Actinomycetes</taxon>
        <taxon>Mycobacteriales</taxon>
        <taxon>Corynebacteriaceae</taxon>
        <taxon>Corynebacterium</taxon>
    </lineage>
</organism>
<dbReference type="PANTHER" id="PTHR30231">
    <property type="entry name" value="DNA POLYMERASE III SUBUNIT EPSILON"/>
    <property type="match status" value="1"/>
</dbReference>
<sequence>MSHPFAVVDLKTTGFSANDRIVEIGVVLLESDGSISDTWETLIRPNRKIPNPDVHGITASMAAAAPRFPEVAEHLGRLLQDRIVVTHDARLKIRMLRREFARLGVELDFSPVCTMQLAGSLPGSPKSLDDCLVAVGEARLAEHDAISDAQGTATLLLRLLDSQPLPTDCAVTYVPPLPTPEQRPAVPRSHPHSGKHGGDDEGVEPPTEVFRAPTKKRAKRRTPTRNTSPVNVVDPEAEAPTEIFHQVSEPFVRPAASLSRHRKPKSNAQADVLTDVFVAPTSQLLSVGESKRAITKPLQDEAVANLAPETKAKVEELFEGLAELETEIDPMASWLAGVAERVPKTGDQDADYYLCFLRAVLIDGQISPTAVEALVACAEALGISRDEVQDLHGRFVRQVAIEAWVDGVVTDTERAYLQDAATQLGVDPEIVEELLAEPEEDASDVTPGALFAPGDRVTFTGNLAVPRDAWEARARRVGLDVGEVTPESAVVIAADKNSTSERARRARELDIPIIDETVFARQLSALKNLPVNEEEPAAGFNMVLFPWAAEFSPAPSSVGEVAALWITNHPGEPLYRMSAVLSPDLIPDGLDRNSRIVAGWFADFPNPLNATVHALSELHGVGKLRLQQFVHAVVDTAIELADQKDRSLAELPPADYLADYEDVNTVEFTAAEAFADIQYDDFAHIASSSDADYVVDAVVIDETWSAAPELNADLTHLVQWCTVAAFRPDMPEPVVKWVDALIAQVPDPTENAVAAALAEIDAIVSKDPRGPVIFAGRLQGSRTLDDIGTELGLTRERIRQLEKSLRQRLANESPSVSLLASAVAYRFLPLAPAARVAELLTESGLRTLSAVTDIWELDEGWVCVPGFSDQVAEALSTFSDDWGVCSLSAIAKPLGVEADMLADYLRRDRRLRVEDTRIFTRNDSYQDRAGAALATAGEPMTADEIIAEIGSGNARSMSNQLSADPRFMRVRPETWALSEWGMEEYTTIFDWIARRVDAAGEISLNDLIRDAHTIGAAESSIRTYCSTGEFVIENGVVRRAEAPVVNDASPREVPNFYRRGNTWSLLLVVNSDHLRGSGFGVHRGVCALVDVPFLGGVELPSRLGPQAVRYNRAGSTLGTIRRFLLDLGVGEGDRVWLEFHDDGHFDITRATSLTEEPSVANLMGLDVTREQLVPAVNRALGLQPNAPRRRAVAILRHRYQDDLADMVRELV</sequence>
<accession>A0A5C5USP6</accession>
<dbReference type="CDD" id="cd06127">
    <property type="entry name" value="DEDDh"/>
    <property type="match status" value="1"/>
</dbReference>
<gene>
    <name evidence="6" type="ORF">FRX94_02730</name>
</gene>
<evidence type="ECO:0000256" key="1">
    <source>
        <dbReference type="ARBA" id="ARBA00022722"/>
    </source>
</evidence>
<comment type="caution">
    <text evidence="6">The sequence shown here is derived from an EMBL/GenBank/DDBJ whole genome shotgun (WGS) entry which is preliminary data.</text>
</comment>
<name>A0A5C5USP6_9CORY</name>